<dbReference type="EMBL" id="CANHGI010000001">
    <property type="protein sequence ID" value="CAI5437889.1"/>
    <property type="molecule type" value="Genomic_DNA"/>
</dbReference>
<evidence type="ECO:0000313" key="8">
    <source>
        <dbReference type="Proteomes" id="UP001152747"/>
    </source>
</evidence>
<gene>
    <name evidence="7" type="ORF">CAMP_LOCUS526</name>
</gene>
<evidence type="ECO:0000256" key="4">
    <source>
        <dbReference type="ARBA" id="ARBA00022840"/>
    </source>
</evidence>
<dbReference type="PANTHER" id="PTHR11361">
    <property type="entry name" value="DNA MISMATCH REPAIR PROTEIN MUTS FAMILY MEMBER"/>
    <property type="match status" value="1"/>
</dbReference>
<dbReference type="InterPro" id="IPR007696">
    <property type="entry name" value="DNA_mismatch_repair_MutS_core"/>
</dbReference>
<dbReference type="GO" id="GO:0032301">
    <property type="term" value="C:MutSalpha complex"/>
    <property type="evidence" value="ECO:0007669"/>
    <property type="project" value="TreeGrafter"/>
</dbReference>
<dbReference type="Pfam" id="PF05192">
    <property type="entry name" value="MutS_III"/>
    <property type="match status" value="1"/>
</dbReference>
<dbReference type="Proteomes" id="UP001152747">
    <property type="component" value="Unassembled WGS sequence"/>
</dbReference>
<dbReference type="InterPro" id="IPR036187">
    <property type="entry name" value="DNA_mismatch_repair_MutS_sf"/>
</dbReference>
<dbReference type="InterPro" id="IPR011184">
    <property type="entry name" value="DNA_mismatch_repair_Msh2"/>
</dbReference>
<keyword evidence="3" id="KW-0227">DNA damage</keyword>
<comment type="caution">
    <text evidence="7">The sequence shown here is derived from an EMBL/GenBank/DDBJ whole genome shotgun (WGS) entry which is preliminary data.</text>
</comment>
<dbReference type="SUPFAM" id="SSF52540">
    <property type="entry name" value="P-loop containing nucleoside triphosphate hydrolases"/>
    <property type="match status" value="1"/>
</dbReference>
<dbReference type="Gene3D" id="1.10.1420.10">
    <property type="match status" value="2"/>
</dbReference>
<evidence type="ECO:0000313" key="7">
    <source>
        <dbReference type="EMBL" id="CAI5437889.1"/>
    </source>
</evidence>
<evidence type="ECO:0000259" key="6">
    <source>
        <dbReference type="PROSITE" id="PS00486"/>
    </source>
</evidence>
<evidence type="ECO:0000256" key="1">
    <source>
        <dbReference type="ARBA" id="ARBA00006271"/>
    </source>
</evidence>
<keyword evidence="5" id="KW-0238">DNA-binding</keyword>
<dbReference type="PROSITE" id="PS00486">
    <property type="entry name" value="DNA_MISMATCH_REPAIR_2"/>
    <property type="match status" value="1"/>
</dbReference>
<dbReference type="GO" id="GO:0140664">
    <property type="term" value="F:ATP-dependent DNA damage sensor activity"/>
    <property type="evidence" value="ECO:0007669"/>
    <property type="project" value="InterPro"/>
</dbReference>
<dbReference type="InterPro" id="IPR016151">
    <property type="entry name" value="DNA_mismatch_repair_MutS_N"/>
</dbReference>
<reference evidence="7" key="1">
    <citation type="submission" date="2022-11" db="EMBL/GenBank/DDBJ databases">
        <authorList>
            <person name="Kikuchi T."/>
        </authorList>
    </citation>
    <scope>NUCLEOTIDE SEQUENCE</scope>
    <source>
        <strain evidence="7">PS1010</strain>
    </source>
</reference>
<dbReference type="Gene3D" id="3.40.50.300">
    <property type="entry name" value="P-loop containing nucleotide triphosphate hydrolases"/>
    <property type="match status" value="1"/>
</dbReference>
<proteinExistence type="inferred from homology"/>
<dbReference type="AlphaFoldDB" id="A0A9P1I6X2"/>
<sequence length="850" mass="95674">MNKDALHDEALLKILKDKASSTIAVFGRGEYFNVYGDDERFVATNIFKSDVCLKNVTLQTGETMKYVAVNRGQYEKVVRETIVLLRCSVELYQSQGGVWTMTKRGSPGNTVDFEQEVGVADQAPIFAVYLHPSDTDNRVTLCAWDAANVRIIVSEFNDTPAFSQVEQCIFGLCPTEYILMNTDSTSAAAKKLSNMFVKMDVYQKPRNLGESLKPKSDWEEVMKCVVENSKKEFEATSVSVKECIQMLHANYSNEYGEMEKYSIHNYGSHGIMHLDSGAVEALELFQLNYNYLEKNTNLTLFNVINKCKTLPGEKMLRDWISHPLCEIDTINSRLDIVEGLMENPSIRLKLRDSLLARMPDCSQLARKLMRKTMLNDLNRFYQATMILDNIDHKLDELAKSMDGKAENAVNNLLKKDMETILEKVVRFQGLCEEFFDFEYEKENKEIRVRVDLVPEIQNVKDKLEHVEELAQKLRKKYSARLGLDNMKLDKNAQYGYYFRCTLKDEKILRKSTVNILETTKGSGIKFNLPELADINEEFMDLHLKYIKAEEQVVAMLCEKSKEFIPLIPAISNICATLDVLVSMATFSEMSSKLYTRPKLLPMGSKKLKLIQCRHPVIESTSTKPYIPNDVILDNDRLIVLTGANMGGKSTYLRSAALSILLAQIGCFVPCDSAEISVIDGIYTRVGASDKQSKGISTFMAEMLDCAAILQRAGENSFVVIDELGRGTSTFDGYGIASAIAQDILNRIKCLCIFATHFHEMGELAQQDGAVALQMGVQIENNEIHMLYKVLDGVAQCSFGLQVAKMVGLNEKVVEKAANLLDVLERKTAVDKEKLLNSGDLRAAILELEAN</sequence>
<dbReference type="PIRSF" id="PIRSF005813">
    <property type="entry name" value="MSH2"/>
    <property type="match status" value="1"/>
</dbReference>
<dbReference type="InterPro" id="IPR036678">
    <property type="entry name" value="MutS_con_dom_sf"/>
</dbReference>
<dbReference type="InterPro" id="IPR007861">
    <property type="entry name" value="DNA_mismatch_repair_MutS_clamp"/>
</dbReference>
<organism evidence="7 8">
    <name type="scientific">Caenorhabditis angaria</name>
    <dbReference type="NCBI Taxonomy" id="860376"/>
    <lineage>
        <taxon>Eukaryota</taxon>
        <taxon>Metazoa</taxon>
        <taxon>Ecdysozoa</taxon>
        <taxon>Nematoda</taxon>
        <taxon>Chromadorea</taxon>
        <taxon>Rhabditida</taxon>
        <taxon>Rhabditina</taxon>
        <taxon>Rhabditomorpha</taxon>
        <taxon>Rhabditoidea</taxon>
        <taxon>Rhabditidae</taxon>
        <taxon>Peloderinae</taxon>
        <taxon>Caenorhabditis</taxon>
    </lineage>
</organism>
<accession>A0A9P1I6X2</accession>
<keyword evidence="4" id="KW-0067">ATP-binding</keyword>
<dbReference type="Pfam" id="PF05190">
    <property type="entry name" value="MutS_IV"/>
    <property type="match status" value="1"/>
</dbReference>
<dbReference type="GO" id="GO:0030983">
    <property type="term" value="F:mismatched DNA binding"/>
    <property type="evidence" value="ECO:0007669"/>
    <property type="project" value="InterPro"/>
</dbReference>
<protein>
    <recommendedName>
        <fullName evidence="6">DNA mismatch repair proteins mutS family domain-containing protein</fullName>
    </recommendedName>
</protein>
<keyword evidence="8" id="KW-1185">Reference proteome</keyword>
<dbReference type="Gene3D" id="3.40.1170.10">
    <property type="entry name" value="DNA repair protein MutS, domain I"/>
    <property type="match status" value="1"/>
</dbReference>
<name>A0A9P1I6X2_9PELO</name>
<evidence type="ECO:0000256" key="2">
    <source>
        <dbReference type="ARBA" id="ARBA00022741"/>
    </source>
</evidence>
<keyword evidence="2" id="KW-0547">Nucleotide-binding</keyword>
<dbReference type="SUPFAM" id="SSF48334">
    <property type="entry name" value="DNA repair protein MutS, domain III"/>
    <property type="match status" value="1"/>
</dbReference>
<dbReference type="PANTHER" id="PTHR11361:SF145">
    <property type="entry name" value="DNA MISMATCH REPAIR PROTEINS MUTS FAMILY DOMAIN-CONTAINING PROTEIN"/>
    <property type="match status" value="1"/>
</dbReference>
<dbReference type="GO" id="GO:0006298">
    <property type="term" value="P:mismatch repair"/>
    <property type="evidence" value="ECO:0007669"/>
    <property type="project" value="InterPro"/>
</dbReference>
<dbReference type="OrthoDB" id="10252754at2759"/>
<evidence type="ECO:0000256" key="3">
    <source>
        <dbReference type="ARBA" id="ARBA00022763"/>
    </source>
</evidence>
<dbReference type="SMART" id="SM00534">
    <property type="entry name" value="MUTSac"/>
    <property type="match status" value="1"/>
</dbReference>
<evidence type="ECO:0000256" key="5">
    <source>
        <dbReference type="ARBA" id="ARBA00023125"/>
    </source>
</evidence>
<dbReference type="SMART" id="SM00533">
    <property type="entry name" value="MUTSd"/>
    <property type="match status" value="1"/>
</dbReference>
<dbReference type="Gene3D" id="3.30.420.110">
    <property type="entry name" value="MutS, connector domain"/>
    <property type="match status" value="1"/>
</dbReference>
<dbReference type="InterPro" id="IPR027417">
    <property type="entry name" value="P-loop_NTPase"/>
</dbReference>
<dbReference type="InterPro" id="IPR000432">
    <property type="entry name" value="DNA_mismatch_repair_MutS_C"/>
</dbReference>
<feature type="domain" description="DNA mismatch repair proteins mutS family" evidence="6">
    <location>
        <begin position="716"/>
        <end position="732"/>
    </location>
</feature>
<comment type="similarity">
    <text evidence="1">Belongs to the DNA mismatch repair MutS family.</text>
</comment>
<dbReference type="GO" id="GO:0005524">
    <property type="term" value="F:ATP binding"/>
    <property type="evidence" value="ECO:0007669"/>
    <property type="project" value="UniProtKB-KW"/>
</dbReference>
<dbReference type="Pfam" id="PF00488">
    <property type="entry name" value="MutS_V"/>
    <property type="match status" value="1"/>
</dbReference>
<dbReference type="InterPro" id="IPR045076">
    <property type="entry name" value="MutS"/>
</dbReference>